<evidence type="ECO:0000256" key="1">
    <source>
        <dbReference type="SAM" id="MobiDB-lite"/>
    </source>
</evidence>
<feature type="compositionally biased region" description="Basic and acidic residues" evidence="1">
    <location>
        <begin position="43"/>
        <end position="57"/>
    </location>
</feature>
<organism evidence="2 3">
    <name type="scientific">Cherax quadricarinatus</name>
    <name type="common">Australian red claw crayfish</name>
    <dbReference type="NCBI Taxonomy" id="27406"/>
    <lineage>
        <taxon>Eukaryota</taxon>
        <taxon>Metazoa</taxon>
        <taxon>Ecdysozoa</taxon>
        <taxon>Arthropoda</taxon>
        <taxon>Crustacea</taxon>
        <taxon>Multicrustacea</taxon>
        <taxon>Malacostraca</taxon>
        <taxon>Eumalacostraca</taxon>
        <taxon>Eucarida</taxon>
        <taxon>Decapoda</taxon>
        <taxon>Pleocyemata</taxon>
        <taxon>Astacidea</taxon>
        <taxon>Parastacoidea</taxon>
        <taxon>Parastacidae</taxon>
        <taxon>Cherax</taxon>
    </lineage>
</organism>
<comment type="caution">
    <text evidence="2">The sequence shown here is derived from an EMBL/GenBank/DDBJ whole genome shotgun (WGS) entry which is preliminary data.</text>
</comment>
<dbReference type="AlphaFoldDB" id="A0AAW0Y8E7"/>
<name>A0AAW0Y8E7_CHEQU</name>
<gene>
    <name evidence="2" type="ORF">OTU49_017028</name>
</gene>
<reference evidence="2 3" key="1">
    <citation type="journal article" date="2024" name="BMC Genomics">
        <title>Genome assembly of redclaw crayfish (Cherax quadricarinatus) provides insights into its immune adaptation and hypoxia tolerance.</title>
        <authorList>
            <person name="Liu Z."/>
            <person name="Zheng J."/>
            <person name="Li H."/>
            <person name="Fang K."/>
            <person name="Wang S."/>
            <person name="He J."/>
            <person name="Zhou D."/>
            <person name="Weng S."/>
            <person name="Chi M."/>
            <person name="Gu Z."/>
            <person name="He J."/>
            <person name="Li F."/>
            <person name="Wang M."/>
        </authorList>
    </citation>
    <scope>NUCLEOTIDE SEQUENCE [LARGE SCALE GENOMIC DNA]</scope>
    <source>
        <strain evidence="2">ZL_2023a</strain>
    </source>
</reference>
<feature type="compositionally biased region" description="Low complexity" evidence="1">
    <location>
        <begin position="31"/>
        <end position="41"/>
    </location>
</feature>
<feature type="compositionally biased region" description="Basic and acidic residues" evidence="1">
    <location>
        <begin position="184"/>
        <end position="203"/>
    </location>
</feature>
<feature type="region of interest" description="Disordered" evidence="1">
    <location>
        <begin position="173"/>
        <end position="203"/>
    </location>
</feature>
<accession>A0AAW0Y8E7</accession>
<feature type="region of interest" description="Disordered" evidence="1">
    <location>
        <begin position="1"/>
        <end position="157"/>
    </location>
</feature>
<dbReference type="Proteomes" id="UP001445076">
    <property type="component" value="Unassembled WGS sequence"/>
</dbReference>
<feature type="compositionally biased region" description="Low complexity" evidence="1">
    <location>
        <begin position="1"/>
        <end position="16"/>
    </location>
</feature>
<feature type="compositionally biased region" description="Basic and acidic residues" evidence="1">
    <location>
        <begin position="90"/>
        <end position="105"/>
    </location>
</feature>
<feature type="compositionally biased region" description="Low complexity" evidence="1">
    <location>
        <begin position="107"/>
        <end position="127"/>
    </location>
</feature>
<evidence type="ECO:0000313" key="2">
    <source>
        <dbReference type="EMBL" id="KAK8746459.1"/>
    </source>
</evidence>
<keyword evidence="3" id="KW-1185">Reference proteome</keyword>
<proteinExistence type="predicted"/>
<protein>
    <submittedName>
        <fullName evidence="2">Uncharacterized protein</fullName>
    </submittedName>
</protein>
<dbReference type="EMBL" id="JARKIK010000017">
    <property type="protein sequence ID" value="KAK8746459.1"/>
    <property type="molecule type" value="Genomic_DNA"/>
</dbReference>
<evidence type="ECO:0000313" key="3">
    <source>
        <dbReference type="Proteomes" id="UP001445076"/>
    </source>
</evidence>
<sequence>MSLSSSQSSLSRLSTSGKGYPGTLPRHHKISSSIGNGSSAKSGKKEKSLSRLLRRDSFSSQREPSTQWFDRSESHLNPPQPIFELTEQLTPERPKRIDVERDRYLSRPRSLTISSSLSATPSPSLGSRESLMSTPTGSICEEDAPPPLPVKMRDQDGDSVSLRLSAMSLHATKFVFPSDISPEPPEKPPRPDKNHNHEDPSHL</sequence>